<evidence type="ECO:0000256" key="1">
    <source>
        <dbReference type="ARBA" id="ARBA00022801"/>
    </source>
</evidence>
<evidence type="ECO:0000256" key="5">
    <source>
        <dbReference type="ARBA" id="ARBA00035014"/>
    </source>
</evidence>
<comment type="caution">
    <text evidence="8">Lacks conserved residue(s) required for the propagation of feature annotation.</text>
</comment>
<evidence type="ECO:0000256" key="2">
    <source>
        <dbReference type="ARBA" id="ARBA00023027"/>
    </source>
</evidence>
<dbReference type="SUPFAM" id="SSF52467">
    <property type="entry name" value="DHS-like NAD/FAD-binding domain"/>
    <property type="match status" value="1"/>
</dbReference>
<dbReference type="Pfam" id="PF18185">
    <property type="entry name" value="STALD"/>
    <property type="match status" value="1"/>
</dbReference>
<dbReference type="AlphaFoldDB" id="A0A1G7DLN5"/>
<reference evidence="11 12" key="1">
    <citation type="submission" date="2016-10" db="EMBL/GenBank/DDBJ databases">
        <authorList>
            <person name="de Groot N.N."/>
        </authorList>
    </citation>
    <scope>NUCLEOTIDE SEQUENCE [LARGE SCALE GENOMIC DNA]</scope>
    <source>
        <strain evidence="11 12">DSM 16195</strain>
    </source>
</reference>
<dbReference type="RefSeq" id="WP_093141414.1">
    <property type="nucleotide sequence ID" value="NZ_BMWO01000001.1"/>
</dbReference>
<sequence length="478" mass="54775">MKKHLTLFVDKYIKAINNENASIFAGAGLSVSTGLVNWKGLLAEIADELNLNIDKENDLIALAQYYENEKGGRGSINSQLIDEFTKEVELSENHKILSFLPIHTFWTTNYDNLIEKSLENYGKTVDVKICSANLAVNKPRRDAVVYKMHGDISLPHEAILTKDDYESYNEKRQLFTTALQGDLVSKTFLFIGFSFEDPNLDYILSRIRILLGTNTRDHYCFFKTINKDDFDSEEEFNYSKIKQELKIKDLKRYRIQALLVDKYSDITEVLKLIQVKLKRQNIFISGAVHDYGKYGKDRTEKLIFNISRKLAEKKYKIISGFGLGIGSSVINGVLSFVYTSKRRHLDDYLVLRPFPQNISDSTQREKLWKKYREDMLTDAGIALFFFGNKIVDGNIIDSDGLLQEFDIAINQNVKVIPIGCTGFMSKILWDKVIKSTNEYYPNNPDLIEAITLLGDSDIKDTDLINNIIKAINLLQKNI</sequence>
<dbReference type="InterPro" id="IPR041486">
    <property type="entry name" value="ThsA_STALD"/>
</dbReference>
<keyword evidence="9" id="KW-1133">Transmembrane helix</keyword>
<name>A0A1G7DLN5_9FLAO</name>
<gene>
    <name evidence="11" type="ORF">SAMN05421855_1011054</name>
</gene>
<keyword evidence="3" id="KW-0051">Antiviral defense</keyword>
<evidence type="ECO:0000256" key="6">
    <source>
        <dbReference type="ARBA" id="ARBA00035033"/>
    </source>
</evidence>
<evidence type="ECO:0000256" key="3">
    <source>
        <dbReference type="ARBA" id="ARBA00023118"/>
    </source>
</evidence>
<dbReference type="EC" id="3.2.2.5" evidence="4"/>
<evidence type="ECO:0000256" key="4">
    <source>
        <dbReference type="ARBA" id="ARBA00034327"/>
    </source>
</evidence>
<keyword evidence="1" id="KW-0378">Hydrolase</keyword>
<evidence type="ECO:0000256" key="9">
    <source>
        <dbReference type="SAM" id="Phobius"/>
    </source>
</evidence>
<keyword evidence="12" id="KW-1185">Reference proteome</keyword>
<organism evidence="11 12">
    <name type="scientific">Ulvibacter litoralis</name>
    <dbReference type="NCBI Taxonomy" id="227084"/>
    <lineage>
        <taxon>Bacteria</taxon>
        <taxon>Pseudomonadati</taxon>
        <taxon>Bacteroidota</taxon>
        <taxon>Flavobacteriia</taxon>
        <taxon>Flavobacteriales</taxon>
        <taxon>Flavobacteriaceae</taxon>
        <taxon>Ulvibacter</taxon>
    </lineage>
</organism>
<evidence type="ECO:0000313" key="12">
    <source>
        <dbReference type="Proteomes" id="UP000199321"/>
    </source>
</evidence>
<dbReference type="PROSITE" id="PS50305">
    <property type="entry name" value="SIRTUIN"/>
    <property type="match status" value="1"/>
</dbReference>
<dbReference type="STRING" id="227084.SAMN05421855_1011054"/>
<dbReference type="Pfam" id="PF13289">
    <property type="entry name" value="SIR2_2"/>
    <property type="match status" value="1"/>
</dbReference>
<feature type="transmembrane region" description="Helical" evidence="9">
    <location>
        <begin position="317"/>
        <end position="338"/>
    </location>
</feature>
<comment type="catalytic activity">
    <reaction evidence="7">
        <text>NAD(+) + H2O = ADP-D-ribose + nicotinamide + H(+)</text>
        <dbReference type="Rhea" id="RHEA:16301"/>
        <dbReference type="ChEBI" id="CHEBI:15377"/>
        <dbReference type="ChEBI" id="CHEBI:15378"/>
        <dbReference type="ChEBI" id="CHEBI:17154"/>
        <dbReference type="ChEBI" id="CHEBI:57540"/>
        <dbReference type="ChEBI" id="CHEBI:57967"/>
        <dbReference type="EC" id="3.2.2.5"/>
    </reaction>
    <physiologicalReaction direction="left-to-right" evidence="7">
        <dbReference type="Rhea" id="RHEA:16302"/>
    </physiologicalReaction>
</comment>
<keyword evidence="9" id="KW-0812">Transmembrane</keyword>
<feature type="domain" description="Deacetylase sirtuin-type" evidence="10">
    <location>
        <begin position="1"/>
        <end position="280"/>
    </location>
</feature>
<evidence type="ECO:0000259" key="10">
    <source>
        <dbReference type="PROSITE" id="PS50305"/>
    </source>
</evidence>
<evidence type="ECO:0000256" key="7">
    <source>
        <dbReference type="ARBA" id="ARBA00047575"/>
    </source>
</evidence>
<accession>A0A1G7DLN5</accession>
<evidence type="ECO:0000313" key="11">
    <source>
        <dbReference type="EMBL" id="SDE52429.1"/>
    </source>
</evidence>
<comment type="similarity">
    <text evidence="5">Belongs to the soluble Thoeris ThsA family.</text>
</comment>
<proteinExistence type="inferred from homology"/>
<dbReference type="OrthoDB" id="1688888at2"/>
<keyword evidence="9" id="KW-0472">Membrane</keyword>
<dbReference type="CDD" id="cd01406">
    <property type="entry name" value="SIR2-like"/>
    <property type="match status" value="1"/>
</dbReference>
<dbReference type="EMBL" id="FNBA01000001">
    <property type="protein sequence ID" value="SDE52429.1"/>
    <property type="molecule type" value="Genomic_DNA"/>
</dbReference>
<dbReference type="InterPro" id="IPR029035">
    <property type="entry name" value="DHS-like_NAD/FAD-binding_dom"/>
</dbReference>
<protein>
    <recommendedName>
        <fullName evidence="6">NAD(+) hydrolase ThsA</fullName>
        <ecNumber evidence="4">3.2.2.5</ecNumber>
    </recommendedName>
</protein>
<keyword evidence="2" id="KW-0520">NAD</keyword>
<dbReference type="GO" id="GO:0051607">
    <property type="term" value="P:defense response to virus"/>
    <property type="evidence" value="ECO:0007669"/>
    <property type="project" value="UniProtKB-KW"/>
</dbReference>
<dbReference type="Proteomes" id="UP000199321">
    <property type="component" value="Unassembled WGS sequence"/>
</dbReference>
<evidence type="ECO:0000256" key="8">
    <source>
        <dbReference type="PROSITE-ProRule" id="PRU00236"/>
    </source>
</evidence>
<dbReference type="GO" id="GO:0003953">
    <property type="term" value="F:NAD+ nucleosidase activity"/>
    <property type="evidence" value="ECO:0007669"/>
    <property type="project" value="UniProtKB-EC"/>
</dbReference>
<dbReference type="InterPro" id="IPR026590">
    <property type="entry name" value="Ssirtuin_cat_dom"/>
</dbReference>